<organism evidence="1 2">
    <name type="scientific">Coptis chinensis</name>
    <dbReference type="NCBI Taxonomy" id="261450"/>
    <lineage>
        <taxon>Eukaryota</taxon>
        <taxon>Viridiplantae</taxon>
        <taxon>Streptophyta</taxon>
        <taxon>Embryophyta</taxon>
        <taxon>Tracheophyta</taxon>
        <taxon>Spermatophyta</taxon>
        <taxon>Magnoliopsida</taxon>
        <taxon>Ranunculales</taxon>
        <taxon>Ranunculaceae</taxon>
        <taxon>Coptidoideae</taxon>
        <taxon>Coptis</taxon>
    </lineage>
</organism>
<name>A0A835H8I5_9MAGN</name>
<evidence type="ECO:0000313" key="2">
    <source>
        <dbReference type="Proteomes" id="UP000631114"/>
    </source>
</evidence>
<keyword evidence="2" id="KW-1185">Reference proteome</keyword>
<dbReference type="Proteomes" id="UP000631114">
    <property type="component" value="Unassembled WGS sequence"/>
</dbReference>
<comment type="caution">
    <text evidence="1">The sequence shown here is derived from an EMBL/GenBank/DDBJ whole genome shotgun (WGS) entry which is preliminary data.</text>
</comment>
<sequence>MSQLYFLRDNLPSNKFKGILLILKEMMTGIRRQHIRKQHGRAYTKHLALMYMEKLDKRKSLLLRQSRLFTTLPKSTQLNLVTLG</sequence>
<dbReference type="EMBL" id="JADFTS010000008">
    <property type="protein sequence ID" value="KAF9593553.1"/>
    <property type="molecule type" value="Genomic_DNA"/>
</dbReference>
<dbReference type="AlphaFoldDB" id="A0A835H8I5"/>
<accession>A0A835H8I5</accession>
<gene>
    <name evidence="1" type="ORF">IFM89_024171</name>
</gene>
<protein>
    <submittedName>
        <fullName evidence="1">Uncharacterized protein</fullName>
    </submittedName>
</protein>
<reference evidence="1 2" key="1">
    <citation type="submission" date="2020-10" db="EMBL/GenBank/DDBJ databases">
        <title>The Coptis chinensis genome and diversification of protoberbering-type alkaloids.</title>
        <authorList>
            <person name="Wang B."/>
            <person name="Shu S."/>
            <person name="Song C."/>
            <person name="Liu Y."/>
        </authorList>
    </citation>
    <scope>NUCLEOTIDE SEQUENCE [LARGE SCALE GENOMIC DNA]</scope>
    <source>
        <strain evidence="1">HL-2020</strain>
        <tissue evidence="1">Leaf</tissue>
    </source>
</reference>
<evidence type="ECO:0000313" key="1">
    <source>
        <dbReference type="EMBL" id="KAF9593553.1"/>
    </source>
</evidence>
<proteinExistence type="predicted"/>